<dbReference type="InterPro" id="IPR017437">
    <property type="entry name" value="ATP-NAD_kinase_PpnK-typ_C"/>
</dbReference>
<name>A0A380LN31_9FIRM</name>
<dbReference type="InterPro" id="IPR017438">
    <property type="entry name" value="ATP-NAD_kinase_N"/>
</dbReference>
<accession>A0A380LN31</accession>
<keyword evidence="7" id="KW-1185">Reference proteome</keyword>
<dbReference type="GO" id="GO:0019674">
    <property type="term" value="P:NAD+ metabolic process"/>
    <property type="evidence" value="ECO:0007669"/>
    <property type="project" value="InterPro"/>
</dbReference>
<keyword evidence="2 6" id="KW-0418">Kinase</keyword>
<dbReference type="GO" id="GO:0051287">
    <property type="term" value="F:NAD binding"/>
    <property type="evidence" value="ECO:0007669"/>
    <property type="project" value="UniProtKB-ARBA"/>
</dbReference>
<gene>
    <name evidence="6" type="primary">ppnK</name>
    <name evidence="6" type="ORF">NCTC11087_01578</name>
</gene>
<dbReference type="InterPro" id="IPR002504">
    <property type="entry name" value="NADK"/>
</dbReference>
<evidence type="ECO:0000256" key="2">
    <source>
        <dbReference type="ARBA" id="ARBA00022777"/>
    </source>
</evidence>
<dbReference type="PANTHER" id="PTHR20275">
    <property type="entry name" value="NAD KINASE"/>
    <property type="match status" value="1"/>
</dbReference>
<dbReference type="Gene3D" id="3.40.50.10330">
    <property type="entry name" value="Probable inorganic polyphosphate/atp-NAD kinase, domain 1"/>
    <property type="match status" value="1"/>
</dbReference>
<comment type="catalytic activity">
    <reaction evidence="5">
        <text>NAD(+) + ATP = ADP + NADP(+) + H(+)</text>
        <dbReference type="Rhea" id="RHEA:18629"/>
        <dbReference type="ChEBI" id="CHEBI:15378"/>
        <dbReference type="ChEBI" id="CHEBI:30616"/>
        <dbReference type="ChEBI" id="CHEBI:57540"/>
        <dbReference type="ChEBI" id="CHEBI:58349"/>
        <dbReference type="ChEBI" id="CHEBI:456216"/>
        <dbReference type="EC" id="2.7.1.23"/>
    </reaction>
</comment>
<evidence type="ECO:0000256" key="3">
    <source>
        <dbReference type="ARBA" id="ARBA00022857"/>
    </source>
</evidence>
<dbReference type="GO" id="GO:0003951">
    <property type="term" value="F:NAD+ kinase activity"/>
    <property type="evidence" value="ECO:0007669"/>
    <property type="project" value="UniProtKB-EC"/>
</dbReference>
<protein>
    <submittedName>
        <fullName evidence="6">Inorganic polyphosphate/ATP-NAD kinase</fullName>
        <ecNumber evidence="6">2.7.1.23</ecNumber>
    </submittedName>
</protein>
<evidence type="ECO:0000313" key="7">
    <source>
        <dbReference type="Proteomes" id="UP000255523"/>
    </source>
</evidence>
<dbReference type="AlphaFoldDB" id="A0A380LN31"/>
<reference evidence="6 7" key="1">
    <citation type="submission" date="2018-06" db="EMBL/GenBank/DDBJ databases">
        <authorList>
            <consortium name="Pathogen Informatics"/>
            <person name="Doyle S."/>
        </authorList>
    </citation>
    <scope>NUCLEOTIDE SEQUENCE [LARGE SCALE GENOMIC DNA]</scope>
    <source>
        <strain evidence="6 7">NCTC11087</strain>
    </source>
</reference>
<sequence length="257" mass="29583">MRFATIVRTDEYSKSISKYVIQKCSEFGWDYDTNNPELIISIGGDGTLLRGIHTYLSILDQISFVGIHTGTLGFFTDYTQEEIDLFLDDIFHKVPCYEEMPLLEMKTSRNFDSIYALNEIRIESVSKTLSLDVYIDGEFFEHCTGSGICISTQAGSTAINRALQGAVIDDGLRVLQLCEIMPIAHKNHHSLHNPYIMRSDRQIMVRGKSLSLARACFDHLDKSLEEVEELYIKTSEKKVRFARYRNYSYLKRLKNLY</sequence>
<dbReference type="EC" id="2.7.1.23" evidence="6"/>
<dbReference type="Pfam" id="PF01513">
    <property type="entry name" value="NAD_kinase"/>
    <property type="match status" value="1"/>
</dbReference>
<proteinExistence type="predicted"/>
<evidence type="ECO:0000256" key="1">
    <source>
        <dbReference type="ARBA" id="ARBA00022679"/>
    </source>
</evidence>
<keyword evidence="4" id="KW-0520">NAD</keyword>
<evidence type="ECO:0000313" key="6">
    <source>
        <dbReference type="EMBL" id="SUO04653.1"/>
    </source>
</evidence>
<dbReference type="OrthoDB" id="9774737at2"/>
<dbReference type="RefSeq" id="WP_022790540.1">
    <property type="nucleotide sequence ID" value="NZ_JACJKL010000001.1"/>
</dbReference>
<dbReference type="Pfam" id="PF20143">
    <property type="entry name" value="NAD_kinase_C"/>
    <property type="match status" value="1"/>
</dbReference>
<dbReference type="Gene3D" id="2.60.200.30">
    <property type="entry name" value="Probable inorganic polyphosphate/atp-NAD kinase, domain 2"/>
    <property type="match status" value="1"/>
</dbReference>
<dbReference type="InterPro" id="IPR016064">
    <property type="entry name" value="NAD/diacylglycerol_kinase_sf"/>
</dbReference>
<keyword evidence="3" id="KW-0521">NADP</keyword>
<organism evidence="6 7">
    <name type="scientific">Faecalicoccus pleomorphus</name>
    <dbReference type="NCBI Taxonomy" id="1323"/>
    <lineage>
        <taxon>Bacteria</taxon>
        <taxon>Bacillati</taxon>
        <taxon>Bacillota</taxon>
        <taxon>Erysipelotrichia</taxon>
        <taxon>Erysipelotrichales</taxon>
        <taxon>Erysipelotrichaceae</taxon>
        <taxon>Faecalicoccus</taxon>
    </lineage>
</organism>
<dbReference type="GO" id="GO:0006741">
    <property type="term" value="P:NADP+ biosynthetic process"/>
    <property type="evidence" value="ECO:0007669"/>
    <property type="project" value="InterPro"/>
</dbReference>
<evidence type="ECO:0000256" key="4">
    <source>
        <dbReference type="ARBA" id="ARBA00023027"/>
    </source>
</evidence>
<dbReference type="EMBL" id="UHFX01000003">
    <property type="protein sequence ID" value="SUO04653.1"/>
    <property type="molecule type" value="Genomic_DNA"/>
</dbReference>
<dbReference type="Proteomes" id="UP000255523">
    <property type="component" value="Unassembled WGS sequence"/>
</dbReference>
<evidence type="ECO:0000256" key="5">
    <source>
        <dbReference type="ARBA" id="ARBA00047925"/>
    </source>
</evidence>
<keyword evidence="1 6" id="KW-0808">Transferase</keyword>
<dbReference type="SUPFAM" id="SSF111331">
    <property type="entry name" value="NAD kinase/diacylglycerol kinase-like"/>
    <property type="match status" value="1"/>
</dbReference>
<dbReference type="GO" id="GO:0005524">
    <property type="term" value="F:ATP binding"/>
    <property type="evidence" value="ECO:0007669"/>
    <property type="project" value="UniProtKB-ARBA"/>
</dbReference>
<dbReference type="PANTHER" id="PTHR20275:SF0">
    <property type="entry name" value="NAD KINASE"/>
    <property type="match status" value="1"/>
</dbReference>